<dbReference type="EMBL" id="KI964067">
    <property type="protein sequence ID" value="EUC42258.1"/>
    <property type="molecule type" value="Genomic_DNA"/>
</dbReference>
<dbReference type="HOGENOM" id="CLU_1992217_0_0_1"/>
<dbReference type="KEGG" id="bor:COCMIDRAFT_103966"/>
<dbReference type="RefSeq" id="XP_007691218.1">
    <property type="nucleotide sequence ID" value="XM_007693028.1"/>
</dbReference>
<protein>
    <submittedName>
        <fullName evidence="2">Uncharacterized protein</fullName>
    </submittedName>
</protein>
<evidence type="ECO:0000256" key="1">
    <source>
        <dbReference type="SAM" id="MobiDB-lite"/>
    </source>
</evidence>
<name>W6YXJ0_COCMI</name>
<dbReference type="GeneID" id="19118413"/>
<gene>
    <name evidence="2" type="ORF">COCMIDRAFT_103966</name>
</gene>
<sequence length="125" mass="14632">MKQGERDRVKAKKAQTAVAFTAKREHKKQIRNTEKSIQLPKKVIKRIKSFKFKTAKKRRSAAVRSRPVPQWPTPRDSNNNNPPRQNLNYSYRFFTHRSCNMGLQNPPPEEFVRTASVWGYATSFL</sequence>
<feature type="region of interest" description="Disordered" evidence="1">
    <location>
        <begin position="1"/>
        <end position="30"/>
    </location>
</feature>
<dbReference type="Proteomes" id="UP000054032">
    <property type="component" value="Unassembled WGS sequence"/>
</dbReference>
<proteinExistence type="predicted"/>
<accession>W6YXJ0</accession>
<reference evidence="2 3" key="1">
    <citation type="journal article" date="2013" name="PLoS Genet.">
        <title>Comparative genome structure, secondary metabolite, and effector coding capacity across Cochliobolus pathogens.</title>
        <authorList>
            <person name="Condon B.J."/>
            <person name="Leng Y."/>
            <person name="Wu D."/>
            <person name="Bushley K.E."/>
            <person name="Ohm R.A."/>
            <person name="Otillar R."/>
            <person name="Martin J."/>
            <person name="Schackwitz W."/>
            <person name="Grimwood J."/>
            <person name="MohdZainudin N."/>
            <person name="Xue C."/>
            <person name="Wang R."/>
            <person name="Manning V.A."/>
            <person name="Dhillon B."/>
            <person name="Tu Z.J."/>
            <person name="Steffenson B.J."/>
            <person name="Salamov A."/>
            <person name="Sun H."/>
            <person name="Lowry S."/>
            <person name="LaButti K."/>
            <person name="Han J."/>
            <person name="Copeland A."/>
            <person name="Lindquist E."/>
            <person name="Barry K."/>
            <person name="Schmutz J."/>
            <person name="Baker S.E."/>
            <person name="Ciuffetti L.M."/>
            <person name="Grigoriev I.V."/>
            <person name="Zhong S."/>
            <person name="Turgeon B.G."/>
        </authorList>
    </citation>
    <scope>NUCLEOTIDE SEQUENCE [LARGE SCALE GENOMIC DNA]</scope>
    <source>
        <strain evidence="2 3">ATCC 44560</strain>
    </source>
</reference>
<feature type="compositionally biased region" description="Low complexity" evidence="1">
    <location>
        <begin position="62"/>
        <end position="87"/>
    </location>
</feature>
<keyword evidence="3" id="KW-1185">Reference proteome</keyword>
<evidence type="ECO:0000313" key="2">
    <source>
        <dbReference type="EMBL" id="EUC42258.1"/>
    </source>
</evidence>
<evidence type="ECO:0000313" key="3">
    <source>
        <dbReference type="Proteomes" id="UP000054032"/>
    </source>
</evidence>
<dbReference type="AlphaFoldDB" id="W6YXJ0"/>
<feature type="region of interest" description="Disordered" evidence="1">
    <location>
        <begin position="53"/>
        <end position="87"/>
    </location>
</feature>
<organism evidence="2 3">
    <name type="scientific">Bipolaris oryzae ATCC 44560</name>
    <dbReference type="NCBI Taxonomy" id="930090"/>
    <lineage>
        <taxon>Eukaryota</taxon>
        <taxon>Fungi</taxon>
        <taxon>Dikarya</taxon>
        <taxon>Ascomycota</taxon>
        <taxon>Pezizomycotina</taxon>
        <taxon>Dothideomycetes</taxon>
        <taxon>Pleosporomycetidae</taxon>
        <taxon>Pleosporales</taxon>
        <taxon>Pleosporineae</taxon>
        <taxon>Pleosporaceae</taxon>
        <taxon>Bipolaris</taxon>
    </lineage>
</organism>